<reference evidence="2 3" key="1">
    <citation type="journal article" date="2009" name="Appl. Environ. Microbiol.">
        <title>Community genomic and proteomic analyses of chemoautotrophic iron-oxidizing "Leptospirillum rubarum" (Group II) and "Leptospirillum ferrodiazotrophum" (Group III) bacteria in acid mine drainage biofilms.</title>
        <authorList>
            <person name="Goltsman D.S."/>
            <person name="Denef V.J."/>
            <person name="Singer S.W."/>
            <person name="VerBerkmoes N.C."/>
            <person name="Lefsrud M."/>
            <person name="Mueller R.S."/>
            <person name="Dick G.J."/>
            <person name="Sun C.L."/>
            <person name="Wheeler K.E."/>
            <person name="Zemla A."/>
            <person name="Baker B.J."/>
            <person name="Hauser L."/>
            <person name="Land M."/>
            <person name="Shah M.B."/>
            <person name="Thelen M.P."/>
            <person name="Hettich R.L."/>
            <person name="Banfield J.F."/>
        </authorList>
    </citation>
    <scope>NUCLEOTIDE SEQUENCE [LARGE SCALE GENOMIC DNA]</scope>
</reference>
<evidence type="ECO:0000313" key="2">
    <source>
        <dbReference type="EMBL" id="EES51865.1"/>
    </source>
</evidence>
<proteinExistence type="predicted"/>
<accession>C6HZS7</accession>
<dbReference type="Proteomes" id="UP000009374">
    <property type="component" value="Unassembled WGS sequence"/>
</dbReference>
<evidence type="ECO:0000256" key="1">
    <source>
        <dbReference type="SAM" id="MobiDB-lite"/>
    </source>
</evidence>
<gene>
    <name evidence="2" type="ORF">UBAL3_95450085</name>
</gene>
<evidence type="ECO:0000313" key="3">
    <source>
        <dbReference type="Proteomes" id="UP000009374"/>
    </source>
</evidence>
<protein>
    <submittedName>
        <fullName evidence="2">Uncharacterized protein</fullName>
    </submittedName>
</protein>
<name>C6HZS7_9BACT</name>
<dbReference type="EMBL" id="GG693884">
    <property type="protein sequence ID" value="EES51865.1"/>
    <property type="molecule type" value="Genomic_DNA"/>
</dbReference>
<feature type="compositionally biased region" description="Pro residues" evidence="1">
    <location>
        <begin position="131"/>
        <end position="141"/>
    </location>
</feature>
<sequence>MNPWIHFCGEPLLPRREGARLLLPLLLMLFLLHCLPMAQSRHFSGGLVPSPAPALPVLPLAEIWPDDPGATNPCHHLTGRLPSLECAHPHGMALPGALFLDLETGTGLPFSLTAPIREPHNPDLPRQSRTGPPPFPPPEDPSPLIFNPFVKLTT</sequence>
<keyword evidence="3" id="KW-1185">Reference proteome</keyword>
<organism evidence="2 3">
    <name type="scientific">Leptospirillum ferrodiazotrophum</name>
    <dbReference type="NCBI Taxonomy" id="412449"/>
    <lineage>
        <taxon>Bacteria</taxon>
        <taxon>Pseudomonadati</taxon>
        <taxon>Nitrospirota</taxon>
        <taxon>Nitrospiria</taxon>
        <taxon>Nitrospirales</taxon>
        <taxon>Nitrospiraceae</taxon>
        <taxon>Leptospirillum</taxon>
    </lineage>
</organism>
<dbReference type="AlphaFoldDB" id="C6HZS7"/>
<feature type="region of interest" description="Disordered" evidence="1">
    <location>
        <begin position="111"/>
        <end position="154"/>
    </location>
</feature>